<organism evidence="4 5">
    <name type="scientific">Chromobacterium sphagni</name>
    <dbReference type="NCBI Taxonomy" id="1903179"/>
    <lineage>
        <taxon>Bacteria</taxon>
        <taxon>Pseudomonadati</taxon>
        <taxon>Pseudomonadota</taxon>
        <taxon>Betaproteobacteria</taxon>
        <taxon>Neisseriales</taxon>
        <taxon>Chromobacteriaceae</taxon>
        <taxon>Chromobacterium</taxon>
    </lineage>
</organism>
<evidence type="ECO:0000256" key="2">
    <source>
        <dbReference type="SAM" id="SignalP"/>
    </source>
</evidence>
<dbReference type="PANTHER" id="PTHR21666:SF270">
    <property type="entry name" value="MUREIN HYDROLASE ACTIVATOR ENVC"/>
    <property type="match status" value="1"/>
</dbReference>
<dbReference type="SUPFAM" id="SSF51261">
    <property type="entry name" value="Duplicated hybrid motif"/>
    <property type="match status" value="1"/>
</dbReference>
<feature type="region of interest" description="Disordered" evidence="1">
    <location>
        <begin position="184"/>
        <end position="244"/>
    </location>
</feature>
<sequence>MKTFLLCFFAALTAIAAGSTAVILSSGSAGADGINLPQGGGGAAGFCFAKPFQGSVRVTSPASAARKHPALGTTRPHYGDDIGLPSNTPIYAPADGVVERVAFNVNSAGNFINLKHPNGYLTRYLHLNSIAVKSGQRVHTGDLLGYSGMTGGNNTGPNLHWEAHYLVYKNPFPPRGPTGMLCGGDVSMPEQSEAKSTGDENNTVEWPKDSDAPDPVWDACPIQPPPVTSQGWRLDEPGRTSKPY</sequence>
<keyword evidence="2" id="KW-0732">Signal</keyword>
<feature type="signal peptide" evidence="2">
    <location>
        <begin position="1"/>
        <end position="31"/>
    </location>
</feature>
<proteinExistence type="predicted"/>
<protein>
    <recommendedName>
        <fullName evidence="3">M23ase beta-sheet core domain-containing protein</fullName>
    </recommendedName>
</protein>
<dbReference type="Proteomes" id="UP000180088">
    <property type="component" value="Unassembled WGS sequence"/>
</dbReference>
<gene>
    <name evidence="4" type="ORF">BI347_20455</name>
</gene>
<dbReference type="PANTHER" id="PTHR21666">
    <property type="entry name" value="PEPTIDASE-RELATED"/>
    <property type="match status" value="1"/>
</dbReference>
<dbReference type="InterPro" id="IPR011055">
    <property type="entry name" value="Dup_hybrid_motif"/>
</dbReference>
<dbReference type="Gene3D" id="2.70.70.10">
    <property type="entry name" value="Glucose Permease (Domain IIA)"/>
    <property type="match status" value="1"/>
</dbReference>
<feature type="domain" description="M23ase beta-sheet core" evidence="3">
    <location>
        <begin position="76"/>
        <end position="165"/>
    </location>
</feature>
<dbReference type="OrthoDB" id="9815245at2"/>
<reference evidence="4 5" key="1">
    <citation type="submission" date="2016-09" db="EMBL/GenBank/DDBJ databases">
        <title>Chromobacterium muskegensis sp. nov., an insecticidal bacterium isolated from Sphagnum bogs.</title>
        <authorList>
            <person name="Sparks M.E."/>
            <person name="Blackburn M.B."/>
            <person name="Gundersen-Rindal D.E."/>
            <person name="Mitchell A."/>
            <person name="Farrar R."/>
            <person name="Kuhar D."/>
        </authorList>
    </citation>
    <scope>NUCLEOTIDE SEQUENCE [LARGE SCALE GENOMIC DNA]</scope>
    <source>
        <strain evidence="4 5">37-2</strain>
    </source>
</reference>
<dbReference type="Pfam" id="PF01551">
    <property type="entry name" value="Peptidase_M23"/>
    <property type="match status" value="1"/>
</dbReference>
<evidence type="ECO:0000256" key="1">
    <source>
        <dbReference type="SAM" id="MobiDB-lite"/>
    </source>
</evidence>
<name>A0A1S1WSJ7_9NEIS</name>
<dbReference type="EMBL" id="MKCS01000004">
    <property type="protein sequence ID" value="OHX10183.1"/>
    <property type="molecule type" value="Genomic_DNA"/>
</dbReference>
<dbReference type="STRING" id="1903179.BI347_20455"/>
<dbReference type="GO" id="GO:0004222">
    <property type="term" value="F:metalloendopeptidase activity"/>
    <property type="evidence" value="ECO:0007669"/>
    <property type="project" value="TreeGrafter"/>
</dbReference>
<evidence type="ECO:0000313" key="4">
    <source>
        <dbReference type="EMBL" id="OHX10183.1"/>
    </source>
</evidence>
<dbReference type="RefSeq" id="WP_071116927.1">
    <property type="nucleotide sequence ID" value="NZ_MKCS01000004.1"/>
</dbReference>
<dbReference type="InterPro" id="IPR016047">
    <property type="entry name" value="M23ase_b-sheet_dom"/>
</dbReference>
<dbReference type="AlphaFoldDB" id="A0A1S1WSJ7"/>
<comment type="caution">
    <text evidence="4">The sequence shown here is derived from an EMBL/GenBank/DDBJ whole genome shotgun (WGS) entry which is preliminary data.</text>
</comment>
<feature type="compositionally biased region" description="Basic and acidic residues" evidence="1">
    <location>
        <begin position="233"/>
        <end position="244"/>
    </location>
</feature>
<feature type="chain" id="PRO_5010287619" description="M23ase beta-sheet core domain-containing protein" evidence="2">
    <location>
        <begin position="32"/>
        <end position="244"/>
    </location>
</feature>
<evidence type="ECO:0000313" key="5">
    <source>
        <dbReference type="Proteomes" id="UP000180088"/>
    </source>
</evidence>
<dbReference type="CDD" id="cd12797">
    <property type="entry name" value="M23_peptidase"/>
    <property type="match status" value="1"/>
</dbReference>
<accession>A0A1S1WSJ7</accession>
<evidence type="ECO:0000259" key="3">
    <source>
        <dbReference type="Pfam" id="PF01551"/>
    </source>
</evidence>
<dbReference type="InterPro" id="IPR050570">
    <property type="entry name" value="Cell_wall_metabolism_enzyme"/>
</dbReference>